<proteinExistence type="predicted"/>
<evidence type="ECO:0000313" key="3">
    <source>
        <dbReference type="Proteomes" id="UP001597548"/>
    </source>
</evidence>
<dbReference type="InterPro" id="IPR022134">
    <property type="entry name" value="DUF3667"/>
</dbReference>
<reference evidence="3" key="1">
    <citation type="journal article" date="2019" name="Int. J. Syst. Evol. Microbiol.">
        <title>The Global Catalogue of Microorganisms (GCM) 10K type strain sequencing project: providing services to taxonomists for standard genome sequencing and annotation.</title>
        <authorList>
            <consortium name="The Broad Institute Genomics Platform"/>
            <consortium name="The Broad Institute Genome Sequencing Center for Infectious Disease"/>
            <person name="Wu L."/>
            <person name="Ma J."/>
        </authorList>
    </citation>
    <scope>NUCLEOTIDE SEQUENCE [LARGE SCALE GENOMIC DNA]</scope>
    <source>
        <strain evidence="3">KCTC 32514</strain>
    </source>
</reference>
<gene>
    <name evidence="2" type="ORF">ACFS29_19280</name>
</gene>
<feature type="transmembrane region" description="Helical" evidence="1">
    <location>
        <begin position="307"/>
        <end position="327"/>
    </location>
</feature>
<feature type="transmembrane region" description="Helical" evidence="1">
    <location>
        <begin position="77"/>
        <end position="99"/>
    </location>
</feature>
<comment type="caution">
    <text evidence="2">The sequence shown here is derived from an EMBL/GenBank/DDBJ whole genome shotgun (WGS) entry which is preliminary data.</text>
</comment>
<dbReference type="RefSeq" id="WP_194506978.1">
    <property type="nucleotide sequence ID" value="NZ_JADILU010000002.1"/>
</dbReference>
<name>A0ABW5ZXP1_9FLAO</name>
<keyword evidence="1" id="KW-1133">Transmembrane helix</keyword>
<dbReference type="Pfam" id="PF12412">
    <property type="entry name" value="DUF3667"/>
    <property type="match status" value="1"/>
</dbReference>
<feature type="transmembrane region" description="Helical" evidence="1">
    <location>
        <begin position="250"/>
        <end position="269"/>
    </location>
</feature>
<dbReference type="Proteomes" id="UP001597548">
    <property type="component" value="Unassembled WGS sequence"/>
</dbReference>
<keyword evidence="1" id="KW-0812">Transmembrane</keyword>
<accession>A0ABW5ZXP1</accession>
<sequence length="365" mass="42798">MGNQLIKCQNCESEINEEFEFCPNCGQKVNEDLTIGVLFYNTISNYFSFDARFFKSFIPLMFKPGYLARKFLEGKRLLYLHPAQMYLFITVVFFFIFSFTVRNQTDTLNKELKETLKSNKPVVITDSLERRKNDSINRIETLRKDSIARAEVRKALDDNKWITGMDDKQIDSLMTRDDFSKNKSVNFDFNENKIDSLIEIDASDKEIYKTMGLEEDDGWFKKKLYAQALKFYKARDGGNILKAFYDTVPIALFILLPIFAFILKILYFNKGRYAHHLVFSFYYFSFLFTVFSIIFGVNIFWDVPDGIDWLIALSTFIYLFIALKRFYGQGWFLSFFKSSVATFTFMLLVVPTAAFIIGLLSFMIY</sequence>
<keyword evidence="1" id="KW-0472">Membrane</keyword>
<feature type="transmembrane region" description="Helical" evidence="1">
    <location>
        <begin position="339"/>
        <end position="364"/>
    </location>
</feature>
<keyword evidence="3" id="KW-1185">Reference proteome</keyword>
<dbReference type="EMBL" id="JBHUOS010000016">
    <property type="protein sequence ID" value="MFD2917804.1"/>
    <property type="molecule type" value="Genomic_DNA"/>
</dbReference>
<evidence type="ECO:0000256" key="1">
    <source>
        <dbReference type="SAM" id="Phobius"/>
    </source>
</evidence>
<organism evidence="2 3">
    <name type="scientific">Psychroserpens luteus</name>
    <dbReference type="NCBI Taxonomy" id="1434066"/>
    <lineage>
        <taxon>Bacteria</taxon>
        <taxon>Pseudomonadati</taxon>
        <taxon>Bacteroidota</taxon>
        <taxon>Flavobacteriia</taxon>
        <taxon>Flavobacteriales</taxon>
        <taxon>Flavobacteriaceae</taxon>
        <taxon>Psychroserpens</taxon>
    </lineage>
</organism>
<feature type="transmembrane region" description="Helical" evidence="1">
    <location>
        <begin position="281"/>
        <end position="301"/>
    </location>
</feature>
<evidence type="ECO:0000313" key="2">
    <source>
        <dbReference type="EMBL" id="MFD2917804.1"/>
    </source>
</evidence>
<protein>
    <submittedName>
        <fullName evidence="2">DUF3667 domain-containing protein</fullName>
    </submittedName>
</protein>